<comment type="subcellular location">
    <subcellularLocation>
        <location evidence="1">Nucleus</location>
    </subcellularLocation>
</comment>
<reference evidence="3" key="2">
    <citation type="journal article" date="2023" name="IMA Fungus">
        <title>Comparative genomic study of the Penicillium genus elucidates a diverse pangenome and 15 lateral gene transfer events.</title>
        <authorList>
            <person name="Petersen C."/>
            <person name="Sorensen T."/>
            <person name="Nielsen M.R."/>
            <person name="Sondergaard T.E."/>
            <person name="Sorensen J.L."/>
            <person name="Fitzpatrick D.A."/>
            <person name="Frisvad J.C."/>
            <person name="Nielsen K.L."/>
        </authorList>
    </citation>
    <scope>NUCLEOTIDE SEQUENCE</scope>
    <source>
        <strain evidence="3">IBT 30069</strain>
    </source>
</reference>
<reference evidence="3" key="1">
    <citation type="submission" date="2022-11" db="EMBL/GenBank/DDBJ databases">
        <authorList>
            <person name="Petersen C."/>
        </authorList>
    </citation>
    <scope>NUCLEOTIDE SEQUENCE</scope>
    <source>
        <strain evidence="3">IBT 30069</strain>
    </source>
</reference>
<dbReference type="GO" id="GO:0000976">
    <property type="term" value="F:transcription cis-regulatory region binding"/>
    <property type="evidence" value="ECO:0007669"/>
    <property type="project" value="TreeGrafter"/>
</dbReference>
<dbReference type="PANTHER" id="PTHR37534">
    <property type="entry name" value="TRANSCRIPTIONAL ACTIVATOR PROTEIN UGA3"/>
    <property type="match status" value="1"/>
</dbReference>
<name>A0A9W9FXF9_9EURO</name>
<dbReference type="GO" id="GO:0045944">
    <property type="term" value="P:positive regulation of transcription by RNA polymerase II"/>
    <property type="evidence" value="ECO:0007669"/>
    <property type="project" value="TreeGrafter"/>
</dbReference>
<dbReference type="EMBL" id="JAPQKH010000003">
    <property type="protein sequence ID" value="KAJ5108235.1"/>
    <property type="molecule type" value="Genomic_DNA"/>
</dbReference>
<proteinExistence type="predicted"/>
<comment type="caution">
    <text evidence="3">The sequence shown here is derived from an EMBL/GenBank/DDBJ whole genome shotgun (WGS) entry which is preliminary data.</text>
</comment>
<evidence type="ECO:0000313" key="4">
    <source>
        <dbReference type="Proteomes" id="UP001149165"/>
    </source>
</evidence>
<evidence type="ECO:0000313" key="3">
    <source>
        <dbReference type="EMBL" id="KAJ5108235.1"/>
    </source>
</evidence>
<dbReference type="OrthoDB" id="5130013at2759"/>
<evidence type="ECO:0000256" key="2">
    <source>
        <dbReference type="ARBA" id="ARBA00023242"/>
    </source>
</evidence>
<protein>
    <submittedName>
        <fullName evidence="3">Uncharacterized protein</fullName>
    </submittedName>
</protein>
<gene>
    <name evidence="3" type="ORF">N7456_004910</name>
</gene>
<dbReference type="Pfam" id="PF11951">
    <property type="entry name" value="Fungal_trans_2"/>
    <property type="match status" value="1"/>
</dbReference>
<keyword evidence="2" id="KW-0539">Nucleus</keyword>
<sequence>MPWNPIKLEVMEKCLFQYFQSNASSSLSTFGHDPKNLGGMLMRMAIVNETPSSAAVLRSLLALASLHRYGLQTQAAKLKIAALKALGTAANCEIGIMETLQHIAAGMLLCTFEIHQSSCPSGQWRSYIIGIKSVIKACPATKFARDSEFKVLLDWAYYHDVLSRFSLTHWHPLVTEITAVNLHEPVNIPSPPVNTHEPWIEMTHSNPSPFTTILKLLAEVFERVAIAPVQMTTATESDDFKSYLKILAWRIRSISMSDSRVKEYPGMGTMVELFQLAGLVYLGRAFGHIIGSAADYEKRIERAFHI</sequence>
<dbReference type="InterPro" id="IPR021858">
    <property type="entry name" value="Fun_TF"/>
</dbReference>
<dbReference type="Proteomes" id="UP001149165">
    <property type="component" value="Unassembled WGS sequence"/>
</dbReference>
<accession>A0A9W9FXF9</accession>
<evidence type="ECO:0000256" key="1">
    <source>
        <dbReference type="ARBA" id="ARBA00004123"/>
    </source>
</evidence>
<dbReference type="PANTHER" id="PTHR37534:SF39">
    <property type="entry name" value="TRANSCRIPTION FACTOR DOMAIN-CONTAINING PROTEIN"/>
    <property type="match status" value="1"/>
</dbReference>
<dbReference type="GO" id="GO:0003700">
    <property type="term" value="F:DNA-binding transcription factor activity"/>
    <property type="evidence" value="ECO:0007669"/>
    <property type="project" value="TreeGrafter"/>
</dbReference>
<dbReference type="AlphaFoldDB" id="A0A9W9FXF9"/>
<dbReference type="GO" id="GO:0005634">
    <property type="term" value="C:nucleus"/>
    <property type="evidence" value="ECO:0007669"/>
    <property type="project" value="UniProtKB-SubCell"/>
</dbReference>
<keyword evidence="4" id="KW-1185">Reference proteome</keyword>
<organism evidence="3 4">
    <name type="scientific">Penicillium angulare</name>
    <dbReference type="NCBI Taxonomy" id="116970"/>
    <lineage>
        <taxon>Eukaryota</taxon>
        <taxon>Fungi</taxon>
        <taxon>Dikarya</taxon>
        <taxon>Ascomycota</taxon>
        <taxon>Pezizomycotina</taxon>
        <taxon>Eurotiomycetes</taxon>
        <taxon>Eurotiomycetidae</taxon>
        <taxon>Eurotiales</taxon>
        <taxon>Aspergillaceae</taxon>
        <taxon>Penicillium</taxon>
    </lineage>
</organism>